<keyword evidence="2" id="KW-0808">Transferase</keyword>
<dbReference type="Proteomes" id="UP000762676">
    <property type="component" value="Unassembled WGS sequence"/>
</dbReference>
<feature type="domain" description="Reverse transcriptase" evidence="1">
    <location>
        <begin position="1"/>
        <end position="153"/>
    </location>
</feature>
<dbReference type="InterPro" id="IPR000477">
    <property type="entry name" value="RT_dom"/>
</dbReference>
<dbReference type="PANTHER" id="PTHR33481">
    <property type="entry name" value="REVERSE TRANSCRIPTASE"/>
    <property type="match status" value="1"/>
</dbReference>
<dbReference type="PANTHER" id="PTHR33481:SF1">
    <property type="entry name" value="ENDONUCLEASE_EXONUCLEASE_PHOSPHATASE DOMAIN-CONTAINING PROTEIN-RELATED"/>
    <property type="match status" value="1"/>
</dbReference>
<dbReference type="InterPro" id="IPR043502">
    <property type="entry name" value="DNA/RNA_pol_sf"/>
</dbReference>
<dbReference type="EMBL" id="BMAT01001548">
    <property type="protein sequence ID" value="GFR87956.1"/>
    <property type="molecule type" value="Genomic_DNA"/>
</dbReference>
<dbReference type="AlphaFoldDB" id="A0AAV4GRN7"/>
<dbReference type="Gene3D" id="3.30.70.270">
    <property type="match status" value="1"/>
</dbReference>
<protein>
    <submittedName>
        <fullName evidence="2">Reverse transcriptase</fullName>
    </submittedName>
</protein>
<name>A0AAV4GRN7_9GAST</name>
<accession>A0AAV4GRN7</accession>
<sequence>MSKMKCPPCLLKTTKAFLSNGQSRVRFEGKTSHYKKFTGGVPQGGVLSPTLFLIFINDISSNLPEGVEVSLFADDLAILAQNEDLEQASSLLQQGLECIEKWSRKWKMTLNVDKCEVTHFSKWTKEASWRPNVKLLDRRLKYSDSPTFLGVTFDRQLTFRKHVDKIKEKANKRLNVLRCLSGKSWGADKEDLRIVYLAYIKSAIDYASNAWYTCLAKDSRQKLETVQNAAARTITGCTKNTNTKLLLNEAKLLPLEIESTISQSAAYERSLRLPETDPSRKTAENPVRTRLRSLGTWRD</sequence>
<evidence type="ECO:0000313" key="3">
    <source>
        <dbReference type="Proteomes" id="UP000762676"/>
    </source>
</evidence>
<keyword evidence="3" id="KW-1185">Reference proteome</keyword>
<dbReference type="SUPFAM" id="SSF56672">
    <property type="entry name" value="DNA/RNA polymerases"/>
    <property type="match status" value="1"/>
</dbReference>
<dbReference type="GO" id="GO:0003964">
    <property type="term" value="F:RNA-directed DNA polymerase activity"/>
    <property type="evidence" value="ECO:0007669"/>
    <property type="project" value="UniProtKB-KW"/>
</dbReference>
<organism evidence="2 3">
    <name type="scientific">Elysia marginata</name>
    <dbReference type="NCBI Taxonomy" id="1093978"/>
    <lineage>
        <taxon>Eukaryota</taxon>
        <taxon>Metazoa</taxon>
        <taxon>Spiralia</taxon>
        <taxon>Lophotrochozoa</taxon>
        <taxon>Mollusca</taxon>
        <taxon>Gastropoda</taxon>
        <taxon>Heterobranchia</taxon>
        <taxon>Euthyneura</taxon>
        <taxon>Panpulmonata</taxon>
        <taxon>Sacoglossa</taxon>
        <taxon>Placobranchoidea</taxon>
        <taxon>Plakobranchidae</taxon>
        <taxon>Elysia</taxon>
    </lineage>
</organism>
<dbReference type="Pfam" id="PF00078">
    <property type="entry name" value="RVT_1"/>
    <property type="match status" value="1"/>
</dbReference>
<keyword evidence="2" id="KW-0548">Nucleotidyltransferase</keyword>
<reference evidence="2 3" key="1">
    <citation type="journal article" date="2021" name="Elife">
        <title>Chloroplast acquisition without the gene transfer in kleptoplastic sea slugs, Plakobranchus ocellatus.</title>
        <authorList>
            <person name="Maeda T."/>
            <person name="Takahashi S."/>
            <person name="Yoshida T."/>
            <person name="Shimamura S."/>
            <person name="Takaki Y."/>
            <person name="Nagai Y."/>
            <person name="Toyoda A."/>
            <person name="Suzuki Y."/>
            <person name="Arimoto A."/>
            <person name="Ishii H."/>
            <person name="Satoh N."/>
            <person name="Nishiyama T."/>
            <person name="Hasebe M."/>
            <person name="Maruyama T."/>
            <person name="Minagawa J."/>
            <person name="Obokata J."/>
            <person name="Shigenobu S."/>
        </authorList>
    </citation>
    <scope>NUCLEOTIDE SEQUENCE [LARGE SCALE GENOMIC DNA]</scope>
</reference>
<evidence type="ECO:0000313" key="2">
    <source>
        <dbReference type="EMBL" id="GFR87956.1"/>
    </source>
</evidence>
<dbReference type="InterPro" id="IPR043128">
    <property type="entry name" value="Rev_trsase/Diguanyl_cyclase"/>
</dbReference>
<keyword evidence="2" id="KW-0695">RNA-directed DNA polymerase</keyword>
<comment type="caution">
    <text evidence="2">The sequence shown here is derived from an EMBL/GenBank/DDBJ whole genome shotgun (WGS) entry which is preliminary data.</text>
</comment>
<gene>
    <name evidence="2" type="ORF">ElyMa_000758600</name>
</gene>
<dbReference type="PROSITE" id="PS50878">
    <property type="entry name" value="RT_POL"/>
    <property type="match status" value="1"/>
</dbReference>
<evidence type="ECO:0000259" key="1">
    <source>
        <dbReference type="PROSITE" id="PS50878"/>
    </source>
</evidence>
<proteinExistence type="predicted"/>